<dbReference type="AlphaFoldDB" id="A0A2N9HVV3"/>
<gene>
    <name evidence="2" type="ORF">FSB_LOCUS44087</name>
</gene>
<reference evidence="2" key="1">
    <citation type="submission" date="2018-02" db="EMBL/GenBank/DDBJ databases">
        <authorList>
            <person name="Cohen D.B."/>
            <person name="Kent A.D."/>
        </authorList>
    </citation>
    <scope>NUCLEOTIDE SEQUENCE</scope>
</reference>
<feature type="region of interest" description="Disordered" evidence="1">
    <location>
        <begin position="38"/>
        <end position="92"/>
    </location>
</feature>
<name>A0A2N9HVV3_FAGSY</name>
<proteinExistence type="predicted"/>
<sequence length="237" mass="27578">MVGETNGPNEHEVRMATSEHKFDDLLAFVYMMVKQVVETGNQKRKDDKNTNGEVSEGRPHINMDPLPRPPTLPKPKERDPQLDSKIDDSEEKIRLMRGLSSFGTQIPSRMEKKSSEIFREYTQWWREMATSGMPPSRRERDDQDLHRYPEEPILQSNNCKEDPRREKRGGKFKMIAKNDRKWRKTLPCYTHLESAKTGSDSTSSQGAQDLNDLLGLLKGAIFVRGQWRNLRQLHQDR</sequence>
<feature type="compositionally biased region" description="Basic and acidic residues" evidence="1">
    <location>
        <begin position="41"/>
        <end position="61"/>
    </location>
</feature>
<organism evidence="2">
    <name type="scientific">Fagus sylvatica</name>
    <name type="common">Beechnut</name>
    <dbReference type="NCBI Taxonomy" id="28930"/>
    <lineage>
        <taxon>Eukaryota</taxon>
        <taxon>Viridiplantae</taxon>
        <taxon>Streptophyta</taxon>
        <taxon>Embryophyta</taxon>
        <taxon>Tracheophyta</taxon>
        <taxon>Spermatophyta</taxon>
        <taxon>Magnoliopsida</taxon>
        <taxon>eudicotyledons</taxon>
        <taxon>Gunneridae</taxon>
        <taxon>Pentapetalae</taxon>
        <taxon>rosids</taxon>
        <taxon>fabids</taxon>
        <taxon>Fagales</taxon>
        <taxon>Fagaceae</taxon>
        <taxon>Fagus</taxon>
    </lineage>
</organism>
<protein>
    <submittedName>
        <fullName evidence="2">Uncharacterized protein</fullName>
    </submittedName>
</protein>
<evidence type="ECO:0000256" key="1">
    <source>
        <dbReference type="SAM" id="MobiDB-lite"/>
    </source>
</evidence>
<evidence type="ECO:0000313" key="2">
    <source>
        <dbReference type="EMBL" id="SPD16205.1"/>
    </source>
</evidence>
<accession>A0A2N9HVV3</accession>
<dbReference type="EMBL" id="OIVN01004233">
    <property type="protein sequence ID" value="SPD16205.1"/>
    <property type="molecule type" value="Genomic_DNA"/>
</dbReference>
<feature type="region of interest" description="Disordered" evidence="1">
    <location>
        <begin position="147"/>
        <end position="172"/>
    </location>
</feature>
<feature type="compositionally biased region" description="Basic and acidic residues" evidence="1">
    <location>
        <begin position="74"/>
        <end position="92"/>
    </location>
</feature>